<protein>
    <submittedName>
        <fullName evidence="1">Uncharacterized protein</fullName>
    </submittedName>
</protein>
<dbReference type="Proteomes" id="UP001281761">
    <property type="component" value="Unassembled WGS sequence"/>
</dbReference>
<reference evidence="1 2" key="1">
    <citation type="journal article" date="2022" name="bioRxiv">
        <title>Genomics of Preaxostyla Flagellates Illuminates Evolutionary Transitions and the Path Towards Mitochondrial Loss.</title>
        <authorList>
            <person name="Novak L.V.F."/>
            <person name="Treitli S.C."/>
            <person name="Pyrih J."/>
            <person name="Halakuc P."/>
            <person name="Pipaliya S.V."/>
            <person name="Vacek V."/>
            <person name="Brzon O."/>
            <person name="Soukal P."/>
            <person name="Eme L."/>
            <person name="Dacks J.B."/>
            <person name="Karnkowska A."/>
            <person name="Elias M."/>
            <person name="Hampl V."/>
        </authorList>
    </citation>
    <scope>NUCLEOTIDE SEQUENCE [LARGE SCALE GENOMIC DNA]</scope>
    <source>
        <strain evidence="1">NAU3</strain>
        <tissue evidence="1">Gut</tissue>
    </source>
</reference>
<evidence type="ECO:0000313" key="2">
    <source>
        <dbReference type="Proteomes" id="UP001281761"/>
    </source>
</evidence>
<proteinExistence type="predicted"/>
<name>A0ABQ9XK52_9EUKA</name>
<dbReference type="EMBL" id="JARBJD010000104">
    <property type="protein sequence ID" value="KAK2952381.1"/>
    <property type="molecule type" value="Genomic_DNA"/>
</dbReference>
<organism evidence="1 2">
    <name type="scientific">Blattamonas nauphoetae</name>
    <dbReference type="NCBI Taxonomy" id="2049346"/>
    <lineage>
        <taxon>Eukaryota</taxon>
        <taxon>Metamonada</taxon>
        <taxon>Preaxostyla</taxon>
        <taxon>Oxymonadida</taxon>
        <taxon>Blattamonas</taxon>
    </lineage>
</organism>
<keyword evidence="2" id="KW-1185">Reference proteome</keyword>
<comment type="caution">
    <text evidence="1">The sequence shown here is derived from an EMBL/GenBank/DDBJ whole genome shotgun (WGS) entry which is preliminary data.</text>
</comment>
<gene>
    <name evidence="1" type="ORF">BLNAU_12643</name>
</gene>
<evidence type="ECO:0000313" key="1">
    <source>
        <dbReference type="EMBL" id="KAK2952381.1"/>
    </source>
</evidence>
<accession>A0ABQ9XK52</accession>
<sequence>MHVRYVSGSGTDNNSCGLSLETACAGVIRAVTNIKSQMEANEDGTVLRTDRAPDREDRGQSYLKTGQIGHVLRITYLLCSSEQHGELQGHPVPDPAHDSSFLLVRTLFEGTNHLFRIETISDSLTIENQIEAKRKEDLNVPLSENRLLAQNGTDPLIVHMGKEALSVSYSCNELRNESWQTVRINFRG</sequence>